<organism evidence="1 2">
    <name type="scientific">Schizopora paradoxa</name>
    <dbReference type="NCBI Taxonomy" id="27342"/>
    <lineage>
        <taxon>Eukaryota</taxon>
        <taxon>Fungi</taxon>
        <taxon>Dikarya</taxon>
        <taxon>Basidiomycota</taxon>
        <taxon>Agaricomycotina</taxon>
        <taxon>Agaricomycetes</taxon>
        <taxon>Hymenochaetales</taxon>
        <taxon>Schizoporaceae</taxon>
        <taxon>Schizopora</taxon>
    </lineage>
</organism>
<accession>A0A0H2RL39</accession>
<keyword evidence="2" id="KW-1185">Reference proteome</keyword>
<name>A0A0H2RL39_9AGAM</name>
<evidence type="ECO:0000313" key="1">
    <source>
        <dbReference type="EMBL" id="KLO05531.1"/>
    </source>
</evidence>
<reference evidence="1 2" key="1">
    <citation type="submission" date="2015-04" db="EMBL/GenBank/DDBJ databases">
        <title>Complete genome sequence of Schizopora paradoxa KUC8140, a cosmopolitan wood degrader in East Asia.</title>
        <authorList>
            <consortium name="DOE Joint Genome Institute"/>
            <person name="Min B."/>
            <person name="Park H."/>
            <person name="Jang Y."/>
            <person name="Kim J.-J."/>
            <person name="Kim K.H."/>
            <person name="Pangilinan J."/>
            <person name="Lipzen A."/>
            <person name="Riley R."/>
            <person name="Grigoriev I.V."/>
            <person name="Spatafora J.W."/>
            <person name="Choi I.-G."/>
        </authorList>
    </citation>
    <scope>NUCLEOTIDE SEQUENCE [LARGE SCALE GENOMIC DNA]</scope>
    <source>
        <strain evidence="1 2">KUC8140</strain>
    </source>
</reference>
<evidence type="ECO:0000313" key="2">
    <source>
        <dbReference type="Proteomes" id="UP000053477"/>
    </source>
</evidence>
<sequence>MGSISFTVLELVLEEIYLQRRACLREWQESDICRNRRIDDGLKFSDDFGATLSCLSLVHPTWTSLARRTLGRILVFLDVTIQSAKAAASTPIFGLWTREVYLPFSRDYSSLPTFRSKNRIDDSEVQLLTSTWDCIAEVLARTPDIITLCLQTAADRTFNIYRCVEKLCDVLPKLGQLHTLRLYSDVVNGLNGDAQAGFSSITEIPSFFHALEGIPNLDCLMLRHYIPCFQLFRDARKRTWNSYSSSLIPYEWLPDSPPDPYVVTRIVGDSSSLTGRIRSLADLIRSICNTPAQMDDDFLISIAHYTEFIAFKFNSASQQFVADTAMIGELAMECVENKLTPSLEFPKWCSDVEFLQLLCPHDIAKRLSPFPSLKVLQILVATSYGASPKKMLDEVRWFVHSLPPNLEYLTAIFAWETLEEDLILPLEMHDEFDELLATIPTLRCPNIKGLIVDLGFVSKLFRTEYPLKRLIDSCEKRKIPLILFPYENTQYYGQCSRGFENTFMIEHFID</sequence>
<dbReference type="AlphaFoldDB" id="A0A0H2RL39"/>
<dbReference type="EMBL" id="KQ086296">
    <property type="protein sequence ID" value="KLO05531.1"/>
    <property type="molecule type" value="Genomic_DNA"/>
</dbReference>
<dbReference type="InParanoid" id="A0A0H2RL39"/>
<dbReference type="Proteomes" id="UP000053477">
    <property type="component" value="Unassembled WGS sequence"/>
</dbReference>
<protein>
    <submittedName>
        <fullName evidence="1">Uncharacterized protein</fullName>
    </submittedName>
</protein>
<proteinExistence type="predicted"/>
<gene>
    <name evidence="1" type="ORF">SCHPADRAFT_722501</name>
</gene>